<dbReference type="Gene3D" id="3.50.4.10">
    <property type="entry name" value="Hepatocyte Growth Factor"/>
    <property type="match status" value="2"/>
</dbReference>
<dbReference type="EMBL" id="MU839828">
    <property type="protein sequence ID" value="KAK1758972.1"/>
    <property type="molecule type" value="Genomic_DNA"/>
</dbReference>
<accession>A0AAJ0BJ86</accession>
<proteinExistence type="predicted"/>
<feature type="compositionally biased region" description="Polar residues" evidence="3">
    <location>
        <begin position="495"/>
        <end position="506"/>
    </location>
</feature>
<comment type="caution">
    <text evidence="6">The sequence shown here is derived from an EMBL/GenBank/DDBJ whole genome shotgun (WGS) entry which is preliminary data.</text>
</comment>
<feature type="compositionally biased region" description="Polar residues" evidence="3">
    <location>
        <begin position="458"/>
        <end position="471"/>
    </location>
</feature>
<dbReference type="Pfam" id="PF00024">
    <property type="entry name" value="PAN_1"/>
    <property type="match status" value="1"/>
</dbReference>
<keyword evidence="4" id="KW-0732">Signal</keyword>
<evidence type="ECO:0000256" key="1">
    <source>
        <dbReference type="ARBA" id="ARBA00022737"/>
    </source>
</evidence>
<dbReference type="InterPro" id="IPR000177">
    <property type="entry name" value="Apple"/>
</dbReference>
<dbReference type="Proteomes" id="UP001239445">
    <property type="component" value="Unassembled WGS sequence"/>
</dbReference>
<keyword evidence="1" id="KW-0677">Repeat</keyword>
<feature type="region of interest" description="Disordered" evidence="3">
    <location>
        <begin position="417"/>
        <end position="524"/>
    </location>
</feature>
<dbReference type="Pfam" id="PF14295">
    <property type="entry name" value="PAN_4"/>
    <property type="match status" value="4"/>
</dbReference>
<dbReference type="SMART" id="SM00223">
    <property type="entry name" value="APPLE"/>
    <property type="match status" value="1"/>
</dbReference>
<dbReference type="InterPro" id="IPR003609">
    <property type="entry name" value="Pan_app"/>
</dbReference>
<evidence type="ECO:0000313" key="6">
    <source>
        <dbReference type="EMBL" id="KAK1758972.1"/>
    </source>
</evidence>
<keyword evidence="2" id="KW-1015">Disulfide bond</keyword>
<name>A0AAJ0BJ86_9PEZI</name>
<feature type="region of interest" description="Disordered" evidence="3">
    <location>
        <begin position="71"/>
        <end position="138"/>
    </location>
</feature>
<reference evidence="6" key="1">
    <citation type="submission" date="2023-06" db="EMBL/GenBank/DDBJ databases">
        <title>Genome-scale phylogeny and comparative genomics of the fungal order Sordariales.</title>
        <authorList>
            <consortium name="Lawrence Berkeley National Laboratory"/>
            <person name="Hensen N."/>
            <person name="Bonometti L."/>
            <person name="Westerberg I."/>
            <person name="Brannstrom I.O."/>
            <person name="Guillou S."/>
            <person name="Cros-Aarteil S."/>
            <person name="Calhoun S."/>
            <person name="Haridas S."/>
            <person name="Kuo A."/>
            <person name="Mondo S."/>
            <person name="Pangilinan J."/>
            <person name="Riley R."/>
            <person name="Labutti K."/>
            <person name="Andreopoulos B."/>
            <person name="Lipzen A."/>
            <person name="Chen C."/>
            <person name="Yanf M."/>
            <person name="Daum C."/>
            <person name="Ng V."/>
            <person name="Clum A."/>
            <person name="Steindorff A."/>
            <person name="Ohm R."/>
            <person name="Martin F."/>
            <person name="Silar P."/>
            <person name="Natvig D."/>
            <person name="Lalanne C."/>
            <person name="Gautier V."/>
            <person name="Ament-Velasquez S.L."/>
            <person name="Kruys A."/>
            <person name="Hutchinson M.I."/>
            <person name="Powell A.J."/>
            <person name="Barry K."/>
            <person name="Miller A.N."/>
            <person name="Grigoriev I.V."/>
            <person name="Debuchy R."/>
            <person name="Gladieux P."/>
            <person name="Thoren M.H."/>
            <person name="Johannesson H."/>
        </authorList>
    </citation>
    <scope>NUCLEOTIDE SEQUENCE</scope>
    <source>
        <strain evidence="6">PSN4</strain>
    </source>
</reference>
<sequence>MVMLVFQALALCGTALSHAVTFPGHAGTPDSGFDYSATGNTSSAFVTTAAKPLAPFSAAGVRPFVAPPKITITTDNPSVWNRAHGSGNQKHGPSKGIGLDPERITNRSPSDQGNDSSTDSDPPPPSFPDENDQENHRAPFPVISVPDQQDSLKSRAFTFSVETGTEGIGDKLGAPNKARSWDDCAKACAMAWDLGCRAFNWQTDSSKGSCSLLTNVTRWEQHSSSWHSFATRLDTNGELDDDNDSGLRDSRISFPFQSVGNEVPYSCPRDEGREYFIRLNDKRLGGTEAIVTVGCQDRWGGDIAGFGPLYSPSFEYCAWLCYAAKHIGGVPSESLVFWPKSRSCYLKSDVTAVTLLGDGSNDNGTTSDTVMSGFVEIRYPYDAVEENVTVTAYSTTNLATPTSSVSGLFSTATELTDAGSSTDASSTDVGSTASPSTAAAAPTPQQTTIGETPESEVTPITSQDTESSTPKPTRRSKDWGKDYGTSIRKILFVRNQPSNTASTDGPDSTARPRSTRDITGVGVHKTGAGRLNHARDAIETGISNFTFPIITIDDSLITGEEAAVDRPGGDLGNSKENTVFDCAMRAFAWQTISEGSCFLKKEIPEGAVLSKVDGAGFSFLSLVSSWHGADNTKRLEHVFSVSGAVATVTTTSYMTAATEAVASSPSTDPTAQRRNLFEDVHIRGLPGMNVGEQEEMDQRYPPALTNSISKRDNSSNNLAEYICPDNNGMHYFTNDSSIRYTMQCGIEVVYGTDIAIGQAPTWIDCANMCSNNTGCLVFTWQHKTEVCILKANGTAYNYLVDDMWSGSSNHYGPGYAQPGSPPFPVYRQWNEQKHQMRLFSFSFEQGVDRYHGDMDSNAVNMTASTWWECGERCVQAWDQGCRAFTWRPDRRTSCYLKSTITAPTTRDAAAWYSFVTLVSANITSQLPKDPDEFSSYYEDVTVFPFVRREGNTPIVCPEDNDKNFLIWQFSHNTTFEQLRVSPMCNRDLKGDDIYEFPLDAPNYEYCAFLCGIKNLRPNETAVGIYPTCNHFTFRHLSNHCYLKSSPSGLPANITQLPYDDQADSGIVSDIKMPAAPAAAESTRSVDQPSSTGLLFTPVFSSSTWMTVAPGIPSDAVPTTIPPTTLDSLSDATFMRNRASSPVLDDGTGRRG</sequence>
<feature type="domain" description="Apple" evidence="5">
    <location>
        <begin position="744"/>
        <end position="811"/>
    </location>
</feature>
<protein>
    <recommendedName>
        <fullName evidence="5">Apple domain-containing protein</fullName>
    </recommendedName>
</protein>
<dbReference type="AlphaFoldDB" id="A0AAJ0BJ86"/>
<evidence type="ECO:0000256" key="2">
    <source>
        <dbReference type="ARBA" id="ARBA00023157"/>
    </source>
</evidence>
<evidence type="ECO:0000256" key="3">
    <source>
        <dbReference type="SAM" id="MobiDB-lite"/>
    </source>
</evidence>
<organism evidence="6 7">
    <name type="scientific">Echria macrotheca</name>
    <dbReference type="NCBI Taxonomy" id="438768"/>
    <lineage>
        <taxon>Eukaryota</taxon>
        <taxon>Fungi</taxon>
        <taxon>Dikarya</taxon>
        <taxon>Ascomycota</taxon>
        <taxon>Pezizomycotina</taxon>
        <taxon>Sordariomycetes</taxon>
        <taxon>Sordariomycetidae</taxon>
        <taxon>Sordariales</taxon>
        <taxon>Schizotheciaceae</taxon>
        <taxon>Echria</taxon>
    </lineage>
</organism>
<feature type="region of interest" description="Disordered" evidence="3">
    <location>
        <begin position="1126"/>
        <end position="1151"/>
    </location>
</feature>
<feature type="compositionally biased region" description="Low complexity" evidence="3">
    <location>
        <begin position="417"/>
        <end position="448"/>
    </location>
</feature>
<feature type="chain" id="PRO_5042487054" description="Apple domain-containing protein" evidence="4">
    <location>
        <begin position="20"/>
        <end position="1151"/>
    </location>
</feature>
<keyword evidence="7" id="KW-1185">Reference proteome</keyword>
<dbReference type="GO" id="GO:0005576">
    <property type="term" value="C:extracellular region"/>
    <property type="evidence" value="ECO:0007669"/>
    <property type="project" value="InterPro"/>
</dbReference>
<dbReference type="GO" id="GO:0006508">
    <property type="term" value="P:proteolysis"/>
    <property type="evidence" value="ECO:0007669"/>
    <property type="project" value="InterPro"/>
</dbReference>
<evidence type="ECO:0000256" key="4">
    <source>
        <dbReference type="SAM" id="SignalP"/>
    </source>
</evidence>
<evidence type="ECO:0000259" key="5">
    <source>
        <dbReference type="SMART" id="SM00223"/>
    </source>
</evidence>
<gene>
    <name evidence="6" type="ORF">QBC47DRAFT_457335</name>
</gene>
<feature type="signal peptide" evidence="4">
    <location>
        <begin position="1"/>
        <end position="19"/>
    </location>
</feature>
<evidence type="ECO:0000313" key="7">
    <source>
        <dbReference type="Proteomes" id="UP001239445"/>
    </source>
</evidence>